<reference evidence="1 2" key="1">
    <citation type="submission" date="2018-03" db="EMBL/GenBank/DDBJ databases">
        <title>Genomic Encyclopedia of Archaeal and Bacterial Type Strains, Phase II (KMG-II): from individual species to whole genera.</title>
        <authorList>
            <person name="Goeker M."/>
        </authorList>
    </citation>
    <scope>NUCLEOTIDE SEQUENCE [LARGE SCALE GENOMIC DNA]</scope>
    <source>
        <strain evidence="1 2">DSM 27267</strain>
    </source>
</reference>
<dbReference type="RefSeq" id="WP_106542370.1">
    <property type="nucleotide sequence ID" value="NZ_BLAU01000001.1"/>
</dbReference>
<gene>
    <name evidence="1" type="ORF">CLV93_105166</name>
</gene>
<comment type="caution">
    <text evidence="1">The sequence shown here is derived from an EMBL/GenBank/DDBJ whole genome shotgun (WGS) entry which is preliminary data.</text>
</comment>
<dbReference type="AlphaFoldDB" id="A0A2P8CCS7"/>
<dbReference type="Proteomes" id="UP000240621">
    <property type="component" value="Unassembled WGS sequence"/>
</dbReference>
<organism evidence="1 2">
    <name type="scientific">Prolixibacter denitrificans</name>
    <dbReference type="NCBI Taxonomy" id="1541063"/>
    <lineage>
        <taxon>Bacteria</taxon>
        <taxon>Pseudomonadati</taxon>
        <taxon>Bacteroidota</taxon>
        <taxon>Bacteroidia</taxon>
        <taxon>Marinilabiliales</taxon>
        <taxon>Prolixibacteraceae</taxon>
        <taxon>Prolixibacter</taxon>
    </lineage>
</organism>
<proteinExistence type="predicted"/>
<evidence type="ECO:0000313" key="2">
    <source>
        <dbReference type="Proteomes" id="UP000240621"/>
    </source>
</evidence>
<protein>
    <submittedName>
        <fullName evidence="1">Uncharacterized protein (DUF2141 family)</fullName>
    </submittedName>
</protein>
<name>A0A2P8CCS7_9BACT</name>
<dbReference type="InterPro" id="IPR018673">
    <property type="entry name" value="DUF2141"/>
</dbReference>
<dbReference type="Pfam" id="PF09912">
    <property type="entry name" value="DUF2141"/>
    <property type="match status" value="1"/>
</dbReference>
<dbReference type="EMBL" id="PYGC01000005">
    <property type="protein sequence ID" value="PSK82774.1"/>
    <property type="molecule type" value="Genomic_DNA"/>
</dbReference>
<sequence>MIRMISAYFILTLFLTSLLESFVPVVADSSLKVEVSNLRNDKGDVIFLLYKEGASFPDKELRNSFKKETGVIKNDSAIAFFSNIPPGVYAVTVVHDENDDQILNRGLLLPKEGIGFSNYQSIGLTNRPQFSKASFRISKDTCIHVKMIYMK</sequence>
<evidence type="ECO:0000313" key="1">
    <source>
        <dbReference type="EMBL" id="PSK82774.1"/>
    </source>
</evidence>
<dbReference type="OrthoDB" id="9788332at2"/>
<accession>A0A2P8CCS7</accession>